<dbReference type="CDD" id="cd00082">
    <property type="entry name" value="HisKA"/>
    <property type="match status" value="1"/>
</dbReference>
<feature type="coiled-coil region" evidence="7">
    <location>
        <begin position="275"/>
        <end position="387"/>
    </location>
</feature>
<dbReference type="PROSITE" id="PS50109">
    <property type="entry name" value="HIS_KIN"/>
    <property type="match status" value="1"/>
</dbReference>
<evidence type="ECO:0000256" key="4">
    <source>
        <dbReference type="ARBA" id="ARBA00022777"/>
    </source>
</evidence>
<dbReference type="SUPFAM" id="SSF47384">
    <property type="entry name" value="Homodimeric domain of signal transducing histidine kinase"/>
    <property type="match status" value="1"/>
</dbReference>
<accession>A0ABX2D4X2</accession>
<dbReference type="EMBL" id="SRRZ01000118">
    <property type="protein sequence ID" value="NQE37218.1"/>
    <property type="molecule type" value="Genomic_DNA"/>
</dbReference>
<feature type="domain" description="CBS" evidence="10">
    <location>
        <begin position="80"/>
        <end position="140"/>
    </location>
</feature>
<feature type="domain" description="Histidine kinase" evidence="9">
    <location>
        <begin position="543"/>
        <end position="845"/>
    </location>
</feature>
<comment type="caution">
    <text evidence="11">The sequence shown here is derived from an EMBL/GenBank/DDBJ whole genome shotgun (WGS) entry which is preliminary data.</text>
</comment>
<evidence type="ECO:0000256" key="7">
    <source>
        <dbReference type="SAM" id="Coils"/>
    </source>
</evidence>
<dbReference type="GO" id="GO:0004673">
    <property type="term" value="F:protein histidine kinase activity"/>
    <property type="evidence" value="ECO:0007669"/>
    <property type="project" value="UniProtKB-EC"/>
</dbReference>
<dbReference type="SUPFAM" id="SSF55785">
    <property type="entry name" value="PYP-like sensor domain (PAS domain)"/>
    <property type="match status" value="1"/>
</dbReference>
<evidence type="ECO:0000256" key="5">
    <source>
        <dbReference type="ARBA" id="ARBA00023012"/>
    </source>
</evidence>
<dbReference type="PANTHER" id="PTHR43065">
    <property type="entry name" value="SENSOR HISTIDINE KINASE"/>
    <property type="match status" value="1"/>
</dbReference>
<keyword evidence="6" id="KW-0129">CBS domain</keyword>
<dbReference type="Gene3D" id="3.10.580.10">
    <property type="entry name" value="CBS-domain"/>
    <property type="match status" value="2"/>
</dbReference>
<evidence type="ECO:0000256" key="8">
    <source>
        <dbReference type="SAM" id="MobiDB-lite"/>
    </source>
</evidence>
<dbReference type="Pfam" id="PF02518">
    <property type="entry name" value="HATPase_c"/>
    <property type="match status" value="1"/>
</dbReference>
<dbReference type="Gene3D" id="3.30.450.20">
    <property type="entry name" value="PAS domain"/>
    <property type="match status" value="1"/>
</dbReference>
<dbReference type="Gene3D" id="3.30.565.10">
    <property type="entry name" value="Histidine kinase-like ATPase, C-terminal domain"/>
    <property type="match status" value="1"/>
</dbReference>
<dbReference type="EC" id="2.7.13.3" evidence="2"/>
<keyword evidence="5" id="KW-0902">Two-component regulatory system</keyword>
<gene>
    <name evidence="11" type="primary">kinE_10</name>
    <name evidence="11" type="ORF">E5S67_04987</name>
</gene>
<dbReference type="SMART" id="SM00387">
    <property type="entry name" value="HATPase_c"/>
    <property type="match status" value="1"/>
</dbReference>
<evidence type="ECO:0000259" key="10">
    <source>
        <dbReference type="PROSITE" id="PS51371"/>
    </source>
</evidence>
<reference evidence="11 12" key="1">
    <citation type="journal article" date="2020" name="Sci. Rep.">
        <title>A novel cyanobacterial geosmin producer, revising GeoA distribution and dispersion patterns in Bacteria.</title>
        <authorList>
            <person name="Churro C."/>
            <person name="Semedo-Aguiar A.P."/>
            <person name="Silva A.D."/>
            <person name="Pereira-Leal J.B."/>
            <person name="Leite R.B."/>
        </authorList>
    </citation>
    <scope>NUCLEOTIDE SEQUENCE [LARGE SCALE GENOMIC DNA]</scope>
    <source>
        <strain evidence="11 12">IPMA8</strain>
    </source>
</reference>
<dbReference type="InterPro" id="IPR003661">
    <property type="entry name" value="HisK_dim/P_dom"/>
</dbReference>
<proteinExistence type="predicted"/>
<dbReference type="PROSITE" id="PS51371">
    <property type="entry name" value="CBS"/>
    <property type="match status" value="4"/>
</dbReference>
<keyword evidence="7" id="KW-0175">Coiled coil</keyword>
<feature type="domain" description="CBS" evidence="10">
    <location>
        <begin position="16"/>
        <end position="71"/>
    </location>
</feature>
<dbReference type="InterPro" id="IPR036097">
    <property type="entry name" value="HisK_dim/P_sf"/>
</dbReference>
<evidence type="ECO:0000313" key="11">
    <source>
        <dbReference type="EMBL" id="NQE37218.1"/>
    </source>
</evidence>
<dbReference type="InterPro" id="IPR004358">
    <property type="entry name" value="Sig_transdc_His_kin-like_C"/>
</dbReference>
<evidence type="ECO:0000256" key="1">
    <source>
        <dbReference type="ARBA" id="ARBA00000085"/>
    </source>
</evidence>
<dbReference type="InterPro" id="IPR035965">
    <property type="entry name" value="PAS-like_dom_sf"/>
</dbReference>
<dbReference type="PRINTS" id="PR00344">
    <property type="entry name" value="BCTRLSENSOR"/>
</dbReference>
<feature type="region of interest" description="Disordered" evidence="8">
    <location>
        <begin position="1"/>
        <end position="20"/>
    </location>
</feature>
<dbReference type="Proteomes" id="UP000702425">
    <property type="component" value="Unassembled WGS sequence"/>
</dbReference>
<dbReference type="CDD" id="cd17774">
    <property type="entry name" value="CBS_two-component_sensor_histidine_kinase_repeat2"/>
    <property type="match status" value="1"/>
</dbReference>
<keyword evidence="3" id="KW-0597">Phosphoprotein</keyword>
<dbReference type="Gene3D" id="1.10.287.130">
    <property type="match status" value="1"/>
</dbReference>
<organism evidence="11 12">
    <name type="scientific">Microcoleus asticus IPMA8</name>
    <dbReference type="NCBI Taxonomy" id="2563858"/>
    <lineage>
        <taxon>Bacteria</taxon>
        <taxon>Bacillati</taxon>
        <taxon>Cyanobacteriota</taxon>
        <taxon>Cyanophyceae</taxon>
        <taxon>Oscillatoriophycideae</taxon>
        <taxon>Oscillatoriales</taxon>
        <taxon>Microcoleaceae</taxon>
        <taxon>Microcoleus</taxon>
        <taxon>Microcoleus asticus</taxon>
    </lineage>
</organism>
<comment type="catalytic activity">
    <reaction evidence="1">
        <text>ATP + protein L-histidine = ADP + protein N-phospho-L-histidine.</text>
        <dbReference type="EC" id="2.7.13.3"/>
    </reaction>
</comment>
<dbReference type="InterPro" id="IPR003594">
    <property type="entry name" value="HATPase_dom"/>
</dbReference>
<dbReference type="CDD" id="cd04620">
    <property type="entry name" value="CBS_two-component_sensor_histidine_kinase_repeat1"/>
    <property type="match status" value="1"/>
</dbReference>
<feature type="domain" description="CBS" evidence="10">
    <location>
        <begin position="216"/>
        <end position="277"/>
    </location>
</feature>
<dbReference type="InterPro" id="IPR000644">
    <property type="entry name" value="CBS_dom"/>
</dbReference>
<protein>
    <recommendedName>
        <fullName evidence="2">histidine kinase</fullName>
        <ecNumber evidence="2">2.7.13.3</ecNumber>
    </recommendedName>
</protein>
<keyword evidence="4 11" id="KW-0418">Kinase</keyword>
<evidence type="ECO:0000256" key="3">
    <source>
        <dbReference type="ARBA" id="ARBA00022553"/>
    </source>
</evidence>
<dbReference type="InterPro" id="IPR036890">
    <property type="entry name" value="HATPase_C_sf"/>
</dbReference>
<name>A0ABX2D4X2_9CYAN</name>
<dbReference type="SMART" id="SM00116">
    <property type="entry name" value="CBS"/>
    <property type="match status" value="4"/>
</dbReference>
<keyword evidence="11" id="KW-0808">Transferase</keyword>
<dbReference type="InterPro" id="IPR005467">
    <property type="entry name" value="His_kinase_dom"/>
</dbReference>
<evidence type="ECO:0000313" key="12">
    <source>
        <dbReference type="Proteomes" id="UP000702425"/>
    </source>
</evidence>
<dbReference type="RefSeq" id="WP_172191081.1">
    <property type="nucleotide sequence ID" value="NZ_CAWPPK010000022.1"/>
</dbReference>
<dbReference type="InterPro" id="IPR046342">
    <property type="entry name" value="CBS_dom_sf"/>
</dbReference>
<feature type="compositionally biased region" description="Polar residues" evidence="8">
    <location>
        <begin position="1"/>
        <end position="12"/>
    </location>
</feature>
<feature type="domain" description="CBS" evidence="10">
    <location>
        <begin position="147"/>
        <end position="207"/>
    </location>
</feature>
<dbReference type="SUPFAM" id="SSF54631">
    <property type="entry name" value="CBS-domain pair"/>
    <property type="match status" value="2"/>
</dbReference>
<dbReference type="PANTHER" id="PTHR43065:SF48">
    <property type="entry name" value="HISTIDINE KINASE"/>
    <property type="match status" value="1"/>
</dbReference>
<evidence type="ECO:0000256" key="2">
    <source>
        <dbReference type="ARBA" id="ARBA00012438"/>
    </source>
</evidence>
<sequence length="849" mass="94464">MSTTASDTQSLLEQAIDPKPPMLPPDTPVKVAIAAMTQAGASCILIAQGQQLLGIFTERDVVKITASGISVAEGVISEVMTENPIAISLDKAGNIFRVLSILRSKRIRHLPLTDEGGNLLGAITCESIRQTLKPGDLLKMWRAEEIMTTKVIVTSTSTSVLEVAKQMITQRQSCIVICTDSDNKHQKPVGIITESDIVKFQVSGLDFAGTPAAAAMSFPLIPLPIKATLWQAHQFMQQHGIRRLVVVDEGGYLAGIVSQSTLLHALDPVEIQANVELLQETVAEQIQELKKVNEQLQKEALRRTEVEEQLRLLNKSLEKETQQQTLELINANSQLKKEIQDRATAEAEVRRLNTELEQRVQDRTVQLAASNEELQQEISERQLLEKKLHFSESKVRAVFEAMTDIVLVLENPGNIEVLPTNTAALLEPNCDIVSLTIEHFFDDDNPDNWWMLVQQVLETQQTLNFDYSLTVGDREIWFSACISLFSKNSVIWVARNISDRKIAESALCHKNAELSHTLEELKRTQKELIQSEKMAALGQLIAGVAHEINSPLGAIRSSVQNIADFWAEQLQQLPIFFQQLSPERQQDFFALLHKSSQETDALSSKEKRQLKKLLQRQLEAEKIENADSLACTLLDIGICNLETFLPLLKDTQSPNFLQTAYQFATVQKSTKNIANATDRAAKIVFALKSYSRYDQSGSKTIANITDGIDTVLTLYHYQIKHGVEVIRNYGTDLPSVLCYPDELNQVWTNLLHNALQAMGNKGVLKIDAKHQDNVILVSITDSGKGIPPEIMPRIFEPFFTTKLPGEGSGLGLDIVQKILEKHQGEMQVESVPGKTKFTISLPIGIPDSN</sequence>
<keyword evidence="12" id="KW-1185">Reference proteome</keyword>
<dbReference type="Pfam" id="PF00571">
    <property type="entry name" value="CBS"/>
    <property type="match status" value="4"/>
</dbReference>
<dbReference type="SUPFAM" id="SSF55874">
    <property type="entry name" value="ATPase domain of HSP90 chaperone/DNA topoisomerase II/histidine kinase"/>
    <property type="match status" value="1"/>
</dbReference>
<evidence type="ECO:0000256" key="6">
    <source>
        <dbReference type="PROSITE-ProRule" id="PRU00703"/>
    </source>
</evidence>
<evidence type="ECO:0000259" key="9">
    <source>
        <dbReference type="PROSITE" id="PS50109"/>
    </source>
</evidence>